<evidence type="ECO:0000313" key="15">
    <source>
        <dbReference type="EMBL" id="CDF90043.1"/>
    </source>
</evidence>
<feature type="active site" description="Proton donor/acceptor" evidence="10">
    <location>
        <position position="220"/>
    </location>
</feature>
<dbReference type="InterPro" id="IPR004808">
    <property type="entry name" value="AP_endonuc_1"/>
</dbReference>
<accession>A0A8J2T8G0</accession>
<feature type="active site" evidence="10">
    <location>
        <position position="179"/>
    </location>
</feature>
<evidence type="ECO:0000256" key="7">
    <source>
        <dbReference type="ARBA" id="ARBA00022833"/>
    </source>
</evidence>
<dbReference type="SUPFAM" id="SSF56219">
    <property type="entry name" value="DNase I-like"/>
    <property type="match status" value="1"/>
</dbReference>
<keyword evidence="4 11" id="KW-0479">Metal-binding</keyword>
<feature type="binding site" evidence="11">
    <location>
        <position position="352"/>
    </location>
    <ligand>
        <name>Mg(2+)</name>
        <dbReference type="ChEBI" id="CHEBI:18420"/>
        <label>1</label>
    </ligand>
</feature>
<feature type="binding site" evidence="11">
    <location>
        <position position="59"/>
    </location>
    <ligand>
        <name>Mg(2+)</name>
        <dbReference type="ChEBI" id="CHEBI:18420"/>
        <label>1</label>
    </ligand>
</feature>
<organism evidence="15 16">
    <name type="scientific">Zygosaccharomyces bailii (strain CLIB 213 / ATCC 58445 / CBS 680 / BCRC 21525 / NBRC 1098 / NCYC 1416 / NRRL Y-2227)</name>
    <dbReference type="NCBI Taxonomy" id="1333698"/>
    <lineage>
        <taxon>Eukaryota</taxon>
        <taxon>Fungi</taxon>
        <taxon>Dikarya</taxon>
        <taxon>Ascomycota</taxon>
        <taxon>Saccharomycotina</taxon>
        <taxon>Saccharomycetes</taxon>
        <taxon>Saccharomycetales</taxon>
        <taxon>Saccharomycetaceae</taxon>
        <taxon>Zygosaccharomyces</taxon>
    </lineage>
</organism>
<dbReference type="PROSITE" id="PS51435">
    <property type="entry name" value="AP_NUCLEASE_F1_4"/>
    <property type="match status" value="1"/>
</dbReference>
<gene>
    <name evidence="15" type="ORF">BN860_07668g</name>
</gene>
<dbReference type="GO" id="GO:0005634">
    <property type="term" value="C:nucleus"/>
    <property type="evidence" value="ECO:0007669"/>
    <property type="project" value="TreeGrafter"/>
</dbReference>
<dbReference type="InterPro" id="IPR020848">
    <property type="entry name" value="AP_endonuclease_F1_CS"/>
</dbReference>
<dbReference type="GO" id="GO:0003677">
    <property type="term" value="F:DNA binding"/>
    <property type="evidence" value="ECO:0007669"/>
    <property type="project" value="InterPro"/>
</dbReference>
<keyword evidence="9" id="KW-0539">Nucleus</keyword>
<reference evidence="16" key="1">
    <citation type="journal article" date="2013" name="Genome Announc.">
        <title>Genome sequence of the food spoilage yeast Zygosaccharomyces bailii CLIB 213(T).</title>
        <authorList>
            <person name="Galeote V."/>
            <person name="Bigey F."/>
            <person name="Devillers H."/>
            <person name="Neuveglise C."/>
            <person name="Dequin S."/>
        </authorList>
    </citation>
    <scope>NUCLEOTIDE SEQUENCE [LARGE SCALE GENOMIC DNA]</scope>
    <source>
        <strain evidence="16">CLIB 213 / ATCC 58445 / CBS 680 / CCRC 21525 / NBRC 1098 / NCYC 1416 / NRRL Y-2227</strain>
    </source>
</reference>
<dbReference type="EMBL" id="HG316458">
    <property type="protein sequence ID" value="CDF90043.1"/>
    <property type="molecule type" value="Genomic_DNA"/>
</dbReference>
<dbReference type="InterPro" id="IPR005135">
    <property type="entry name" value="Endo/exonuclease/phosphatase"/>
</dbReference>
<evidence type="ECO:0000256" key="9">
    <source>
        <dbReference type="ARBA" id="ARBA00023242"/>
    </source>
</evidence>
<feature type="domain" description="GRF-type" evidence="14">
    <location>
        <begin position="456"/>
        <end position="500"/>
    </location>
</feature>
<dbReference type="PANTHER" id="PTHR22748:SF4">
    <property type="entry name" value="DNA-(APURINIC OR APYRIMIDINIC SITE) ENDONUCLEASE 2"/>
    <property type="match status" value="1"/>
</dbReference>
<feature type="binding site" evidence="11">
    <location>
        <position position="23"/>
    </location>
    <ligand>
        <name>Mg(2+)</name>
        <dbReference type="ChEBI" id="CHEBI:18420"/>
        <label>1</label>
    </ligand>
</feature>
<evidence type="ECO:0000256" key="10">
    <source>
        <dbReference type="PIRSR" id="PIRSR604808-1"/>
    </source>
</evidence>
<dbReference type="GO" id="GO:0008311">
    <property type="term" value="F:double-stranded DNA 3'-5' DNA exonuclease activity"/>
    <property type="evidence" value="ECO:0007669"/>
    <property type="project" value="TreeGrafter"/>
</dbReference>
<dbReference type="Gene3D" id="3.60.10.10">
    <property type="entry name" value="Endonuclease/exonuclease/phosphatase"/>
    <property type="match status" value="1"/>
</dbReference>
<keyword evidence="16" id="KW-1185">Reference proteome</keyword>
<comment type="similarity">
    <text evidence="2">Belongs to the DNA repair enzymes AP/ExoA family.</text>
</comment>
<evidence type="ECO:0000256" key="5">
    <source>
        <dbReference type="ARBA" id="ARBA00022771"/>
    </source>
</evidence>
<evidence type="ECO:0000256" key="2">
    <source>
        <dbReference type="ARBA" id="ARBA00007092"/>
    </source>
</evidence>
<dbReference type="PANTHER" id="PTHR22748">
    <property type="entry name" value="AP ENDONUCLEASE"/>
    <property type="match status" value="1"/>
</dbReference>
<dbReference type="InterPro" id="IPR010666">
    <property type="entry name" value="Znf_GRF"/>
</dbReference>
<keyword evidence="6" id="KW-0378">Hydrolase</keyword>
<dbReference type="Pfam" id="PF03372">
    <property type="entry name" value="Exo_endo_phos"/>
    <property type="match status" value="1"/>
</dbReference>
<dbReference type="GO" id="GO:0008270">
    <property type="term" value="F:zinc ion binding"/>
    <property type="evidence" value="ECO:0007669"/>
    <property type="project" value="UniProtKB-KW"/>
</dbReference>
<proteinExistence type="inferred from homology"/>
<evidence type="ECO:0000256" key="13">
    <source>
        <dbReference type="PROSITE-ProRule" id="PRU01343"/>
    </source>
</evidence>
<evidence type="ECO:0000256" key="8">
    <source>
        <dbReference type="ARBA" id="ARBA00022842"/>
    </source>
</evidence>
<dbReference type="Proteomes" id="UP000019375">
    <property type="component" value="Unassembled WGS sequence"/>
</dbReference>
<keyword evidence="5 13" id="KW-0863">Zinc-finger</keyword>
<evidence type="ECO:0000313" key="16">
    <source>
        <dbReference type="Proteomes" id="UP000019375"/>
    </source>
</evidence>
<dbReference type="PROSITE" id="PS00728">
    <property type="entry name" value="AP_NUCLEASE_F1_3"/>
    <property type="match status" value="1"/>
</dbReference>
<keyword evidence="8 11" id="KW-0460">Magnesium</keyword>
<evidence type="ECO:0000256" key="6">
    <source>
        <dbReference type="ARBA" id="ARBA00022801"/>
    </source>
</evidence>
<evidence type="ECO:0000256" key="3">
    <source>
        <dbReference type="ARBA" id="ARBA00013541"/>
    </source>
</evidence>
<evidence type="ECO:0000259" key="14">
    <source>
        <dbReference type="PROSITE" id="PS51999"/>
    </source>
</evidence>
<dbReference type="Pfam" id="PF06839">
    <property type="entry name" value="Zn_ribbon_GRF"/>
    <property type="match status" value="1"/>
</dbReference>
<dbReference type="GO" id="GO:0003906">
    <property type="term" value="F:DNA-(apurinic or apyrimidinic site) endonuclease activity"/>
    <property type="evidence" value="ECO:0007669"/>
    <property type="project" value="TreeGrafter"/>
</dbReference>
<feature type="binding site" evidence="11">
    <location>
        <position position="351"/>
    </location>
    <ligand>
        <name>Mg(2+)</name>
        <dbReference type="ChEBI" id="CHEBI:18420"/>
        <label>1</label>
    </ligand>
</feature>
<evidence type="ECO:0000256" key="4">
    <source>
        <dbReference type="ARBA" id="ARBA00022723"/>
    </source>
</evidence>
<dbReference type="GO" id="GO:0006284">
    <property type="term" value="P:base-excision repair"/>
    <property type="evidence" value="ECO:0007669"/>
    <property type="project" value="TreeGrafter"/>
</dbReference>
<dbReference type="OrthoDB" id="391817at2759"/>
<evidence type="ECO:0000256" key="1">
    <source>
        <dbReference type="ARBA" id="ARBA00001936"/>
    </source>
</evidence>
<dbReference type="InterPro" id="IPR036691">
    <property type="entry name" value="Endo/exonu/phosph_ase_sf"/>
</dbReference>
<feature type="binding site" evidence="11">
    <location>
        <position position="222"/>
    </location>
    <ligand>
        <name>Mg(2+)</name>
        <dbReference type="ChEBI" id="CHEBI:18420"/>
        <label>1</label>
    </ligand>
</feature>
<keyword evidence="11" id="KW-0464">Manganese</keyword>
<sequence length="500" mass="56751">MASEPSAIQKIKEPNSFRFVTFNVNGVRTLFQYQPFSEMNQSPEKIFDYFNADIITFQELKIERLSLTKWGKLENFYSFISIPHSRKGYSGVGCWVRILPREHPFHECLQVVKAEEGITGILGVKSGKEFLQYNKDPSIGIGGYDSLGYVDDKEALKIDSEGRCVMIELACNLVVISVYCPANSTLSEEGELYRVKFLKVLFNRIRNLDALGKRVVLMGDLNVCRDFIDHAESLERDSVVITDIMGGLEIEEKYQKSCRNFLINPEMPHRRMLNQMLSDSIIPAMADEGILVDTTRLTQTRKRLKMYTVWNTLKNLRPANYGSRIDFILVSAKMQDKVKASDILPQVLGSDHCPVYADISVDLSEADPPEFGVKIPKFEARYKYNLTHGNILEMFGKTNRKASVSKVTKKSTLSSSASVGEAIRRTASEHIKQNPLNKSKERMSHFRNCFGEPPVCRHGEEAILKTSKTLTNPGKRFWICKYPRGSLGDKPSSCGFFQWA</sequence>
<feature type="site" description="Important for catalytic activity" evidence="12">
    <location>
        <position position="326"/>
    </location>
</feature>
<keyword evidence="7" id="KW-0862">Zinc</keyword>
<protein>
    <recommendedName>
        <fullName evidence="3">DNA-(apurinic or apyrimidinic site) endonuclease 2</fullName>
    </recommendedName>
</protein>
<comment type="cofactor">
    <cofactor evidence="1">
        <name>Mn(2+)</name>
        <dbReference type="ChEBI" id="CHEBI:29035"/>
    </cofactor>
</comment>
<dbReference type="GO" id="GO:0008081">
    <property type="term" value="F:phosphoric diester hydrolase activity"/>
    <property type="evidence" value="ECO:0007669"/>
    <property type="project" value="TreeGrafter"/>
</dbReference>
<feature type="site" description="Interaction with DNA substrate" evidence="12">
    <location>
        <position position="352"/>
    </location>
</feature>
<evidence type="ECO:0000256" key="12">
    <source>
        <dbReference type="PIRSR" id="PIRSR604808-3"/>
    </source>
</evidence>
<feature type="site" description="Transition state stabilizer" evidence="12">
    <location>
        <position position="222"/>
    </location>
</feature>
<dbReference type="AlphaFoldDB" id="A0A8J2T8G0"/>
<comment type="cofactor">
    <cofactor evidence="11">
        <name>Mg(2+)</name>
        <dbReference type="ChEBI" id="CHEBI:18420"/>
    </cofactor>
    <cofactor evidence="11">
        <name>Mn(2+)</name>
        <dbReference type="ChEBI" id="CHEBI:29035"/>
    </cofactor>
    <text evidence="11">Probably binds two magnesium or manganese ions per subunit.</text>
</comment>
<feature type="active site" description="Proton acceptor" evidence="10">
    <location>
        <position position="352"/>
    </location>
</feature>
<dbReference type="PROSITE" id="PS51999">
    <property type="entry name" value="ZF_GRF"/>
    <property type="match status" value="1"/>
</dbReference>
<name>A0A8J2T8G0_ZYGB2</name>
<evidence type="ECO:0000256" key="11">
    <source>
        <dbReference type="PIRSR" id="PIRSR604808-2"/>
    </source>
</evidence>
<feature type="binding site" evidence="11">
    <location>
        <position position="220"/>
    </location>
    <ligand>
        <name>Mg(2+)</name>
        <dbReference type="ChEBI" id="CHEBI:18420"/>
        <label>1</label>
    </ligand>
</feature>